<dbReference type="EC" id="5.4.99.1" evidence="4"/>
<dbReference type="GO" id="GO:0019670">
    <property type="term" value="P:anaerobic L-glutamate catabolic process"/>
    <property type="evidence" value="ECO:0007669"/>
    <property type="project" value="InterPro"/>
</dbReference>
<comment type="caution">
    <text evidence="4">Lacks conserved residue(s) required for the propagation of feature annotation.</text>
</comment>
<dbReference type="HAMAP" id="MF_01923">
    <property type="entry name" value="Me_Asp_mutase_E"/>
    <property type="match status" value="1"/>
</dbReference>
<dbReference type="GO" id="GO:0050097">
    <property type="term" value="F:methylaspartate mutase activity"/>
    <property type="evidence" value="ECO:0007669"/>
    <property type="project" value="UniProtKB-UniRule"/>
</dbReference>
<feature type="binding site" evidence="4">
    <location>
        <position position="65"/>
    </location>
    <ligand>
        <name>adenosylcob(III)alamin</name>
        <dbReference type="ChEBI" id="CHEBI:18408"/>
    </ligand>
</feature>
<comment type="function">
    <text evidence="4">Catalyzes the carbon skeleton rearrangement of L-glutamate to L-threo-3-methylaspartate ((2S,3S)-3-methylaspartate).</text>
</comment>
<feature type="binding site" evidence="4">
    <location>
        <position position="294"/>
    </location>
    <ligand>
        <name>adenosylcob(III)alamin</name>
        <dbReference type="ChEBI" id="CHEBI:18408"/>
    </ligand>
</feature>
<evidence type="ECO:0000256" key="4">
    <source>
        <dbReference type="HAMAP-Rule" id="MF_01923"/>
    </source>
</evidence>
<dbReference type="RefSeq" id="WP_075866529.1">
    <property type="nucleotide sequence ID" value="NZ_BDJL01000141.1"/>
</dbReference>
<dbReference type="Proteomes" id="UP000187338">
    <property type="component" value="Unassembled WGS sequence"/>
</dbReference>
<feature type="binding site" evidence="4">
    <location>
        <position position="327"/>
    </location>
    <ligand>
        <name>adenosylcob(III)alamin</name>
        <dbReference type="ChEBI" id="CHEBI:18408"/>
    </ligand>
</feature>
<reference evidence="6" key="1">
    <citation type="submission" date="2016-12" db="EMBL/GenBank/DDBJ databases">
        <title>Draft Genome Sequences od Carboxydothermus pertinax and islandicus, Hydrogenogenic Carboxydotrophic Bacteria.</title>
        <authorList>
            <person name="Fukuyama Y."/>
            <person name="Ohmae K."/>
            <person name="Yoneda Y."/>
            <person name="Yoshida T."/>
            <person name="Sako Y."/>
        </authorList>
    </citation>
    <scope>NUCLEOTIDE SEQUENCE [LARGE SCALE GENOMIC DNA]</scope>
    <source>
        <strain evidence="6">SET</strain>
    </source>
</reference>
<sequence>MKGKIDLEKFLQTRKEVLAAWPTGAEVSLEDGINYHKALPPEKNFAVKLKKVKEEGITAIQPRAGVALLNEHIALLKYLEKEGEADFLPTTIDSYTRQNRYQEAQRGIEESLAEGRSMLNGFPAVNYGVYPCRKIIEEVNVPVQVRHGTPDARLLAEITLAGGFSSFEGGGITYNIPYAKEVPLRKSIEDWQYVDRLIGYYAEHGVLINRESFGPLTGTLVPPSITIAINILELLLAVEQGVKSFTLGLGQCGNLNQDVAALHGMVELAEEYLKRFGFQDVDLTTVFHQWMGGFPQDEARAFAVIAWGAVAAALAKANKVVVKTPHEALGVPTKEANAQGLKTTRQIVNMLKDQRFMVNEEYLLEKEMMKKEARAIVERTLELGEGDLVAGIERAFAAGVIDVPFAPSRFNLGKILPARDDTGAVRILEFGNLPFDSEIREFHRERLKRRGEKEGREPSFQMVIDDIYAIGKGMLVGKPRTK</sequence>
<dbReference type="GO" id="GO:0019553">
    <property type="term" value="P:L-glutamate catabolic process via L-citramalate"/>
    <property type="evidence" value="ECO:0007669"/>
    <property type="project" value="UniProtKB-UniRule"/>
</dbReference>
<feature type="binding site" evidence="4">
    <location>
        <position position="63"/>
    </location>
    <ligand>
        <name>L-glutamate</name>
        <dbReference type="ChEBI" id="CHEBI:29985"/>
    </ligand>
</feature>
<evidence type="ECO:0000256" key="3">
    <source>
        <dbReference type="ARBA" id="ARBA00023285"/>
    </source>
</evidence>
<dbReference type="OrthoDB" id="9763360at2"/>
<evidence type="ECO:0000313" key="6">
    <source>
        <dbReference type="Proteomes" id="UP000187338"/>
    </source>
</evidence>
<dbReference type="InterPro" id="IPR014714">
    <property type="entry name" value="Glu_mut_E_C_dom_sf"/>
</dbReference>
<evidence type="ECO:0000256" key="1">
    <source>
        <dbReference type="ARBA" id="ARBA00022628"/>
    </source>
</evidence>
<dbReference type="CDD" id="cd00245">
    <property type="entry name" value="Glm_e"/>
    <property type="match status" value="1"/>
</dbReference>
<dbReference type="InterPro" id="IPR016176">
    <property type="entry name" value="Cbl-dep_enz_cat"/>
</dbReference>
<accession>A0A1L8D5A4</accession>
<feature type="binding site" evidence="4">
    <location>
        <position position="177"/>
    </location>
    <ligand>
        <name>adenosylcob(III)alamin</name>
        <dbReference type="ChEBI" id="CHEBI:18408"/>
    </ligand>
</feature>
<comment type="cofactor">
    <cofactor evidence="4">
        <name>adenosylcob(III)alamin</name>
        <dbReference type="ChEBI" id="CHEBI:18408"/>
    </cofactor>
</comment>
<dbReference type="SUPFAM" id="SSF51703">
    <property type="entry name" value="Cobalamin (vitamin B12)-dependent enzymes"/>
    <property type="match status" value="1"/>
</dbReference>
<comment type="catalytic activity">
    <reaction evidence="4">
        <text>(2S,3S)-3-methyl-L-aspartate = L-glutamate</text>
        <dbReference type="Rhea" id="RHEA:12857"/>
        <dbReference type="ChEBI" id="CHEBI:29985"/>
        <dbReference type="ChEBI" id="CHEBI:58724"/>
        <dbReference type="EC" id="5.4.99.1"/>
    </reaction>
</comment>
<dbReference type="STRING" id="661089.ciss_22920"/>
<comment type="similarity">
    <text evidence="4">Belongs to the methylaspartate mutase GlmE subunit family.</text>
</comment>
<dbReference type="AlphaFoldDB" id="A0A1L8D5A4"/>
<dbReference type="GO" id="GO:0031419">
    <property type="term" value="F:cobalamin binding"/>
    <property type="evidence" value="ECO:0007669"/>
    <property type="project" value="UniProtKB-KW"/>
</dbReference>
<dbReference type="InterPro" id="IPR006396">
    <property type="entry name" value="Glu_mut_E"/>
</dbReference>
<organism evidence="5 6">
    <name type="scientific">Carboxydothermus islandicus</name>
    <dbReference type="NCBI Taxonomy" id="661089"/>
    <lineage>
        <taxon>Bacteria</taxon>
        <taxon>Bacillati</taxon>
        <taxon>Bacillota</taxon>
        <taxon>Clostridia</taxon>
        <taxon>Thermoanaerobacterales</taxon>
        <taxon>Thermoanaerobacteraceae</taxon>
        <taxon>Carboxydothermus</taxon>
    </lineage>
</organism>
<dbReference type="Pfam" id="PF06368">
    <property type="entry name" value="Met_asp_mut_E"/>
    <property type="match status" value="1"/>
</dbReference>
<dbReference type="Gene3D" id="3.90.970.10">
    <property type="match status" value="1"/>
</dbReference>
<protein>
    <recommendedName>
        <fullName evidence="4">Glutamate mutase epsilon subunit</fullName>
        <ecNumber evidence="4">5.4.99.1</ecNumber>
    </recommendedName>
    <alternativeName>
        <fullName evidence="4">Glutamate mutase E chain</fullName>
    </alternativeName>
    <alternativeName>
        <fullName evidence="4">Glutamate mutase large subunit</fullName>
    </alternativeName>
    <alternativeName>
        <fullName evidence="4">Methylaspartate mutase</fullName>
    </alternativeName>
</protein>
<keyword evidence="1 4" id="KW-0846">Cobalamin</keyword>
<dbReference type="EMBL" id="BDJL01000141">
    <property type="protein sequence ID" value="GAV26359.1"/>
    <property type="molecule type" value="Genomic_DNA"/>
</dbReference>
<keyword evidence="6" id="KW-1185">Reference proteome</keyword>
<feature type="binding site" evidence="4">
    <location>
        <position position="174"/>
    </location>
    <ligand>
        <name>L-glutamate</name>
        <dbReference type="ChEBI" id="CHEBI:29985"/>
    </ligand>
</feature>
<feature type="binding site" evidence="4">
    <location>
        <begin position="146"/>
        <end position="147"/>
    </location>
    <ligand>
        <name>L-glutamate</name>
        <dbReference type="ChEBI" id="CHEBI:29985"/>
    </ligand>
</feature>
<feature type="binding site" evidence="4">
    <location>
        <position position="120"/>
    </location>
    <ligand>
        <name>adenosylcob(III)alamin</name>
        <dbReference type="ChEBI" id="CHEBI:18408"/>
    </ligand>
</feature>
<feature type="binding site" evidence="4">
    <location>
        <position position="168"/>
    </location>
    <ligand>
        <name>L-glutamate</name>
        <dbReference type="ChEBI" id="CHEBI:29985"/>
    </ligand>
</feature>
<comment type="subunit">
    <text evidence="4">Heterotetramer composed of 2 epsilon subunits (GlmE) and 2 sigma subunits (GlmS). GlmE exists as a homodimer and GlmS as a monomer.</text>
</comment>
<feature type="binding site" evidence="4">
    <location>
        <position position="323"/>
    </location>
    <ligand>
        <name>adenosylcob(III)alamin</name>
        <dbReference type="ChEBI" id="CHEBI:18408"/>
    </ligand>
</feature>
<keyword evidence="3 4" id="KW-0170">Cobalt</keyword>
<feature type="binding site" evidence="4">
    <location>
        <position position="97"/>
    </location>
    <ligand>
        <name>L-glutamate</name>
        <dbReference type="ChEBI" id="CHEBI:29985"/>
    </ligand>
</feature>
<name>A0A1L8D5A4_9THEO</name>
<gene>
    <name evidence="4" type="primary">glmE</name>
    <name evidence="5" type="ORF">ciss_22920</name>
</gene>
<dbReference type="NCBIfam" id="TIGR01503">
    <property type="entry name" value="MthylAspMut_E"/>
    <property type="match status" value="1"/>
</dbReference>
<feature type="binding site" evidence="4">
    <location>
        <position position="178"/>
    </location>
    <ligand>
        <name>L-glutamate</name>
        <dbReference type="ChEBI" id="CHEBI:29985"/>
    </ligand>
</feature>
<evidence type="ECO:0000256" key="2">
    <source>
        <dbReference type="ARBA" id="ARBA00023235"/>
    </source>
</evidence>
<keyword evidence="2 4" id="KW-0413">Isomerase</keyword>
<evidence type="ECO:0000313" key="5">
    <source>
        <dbReference type="EMBL" id="GAV26359.1"/>
    </source>
</evidence>
<dbReference type="UniPathway" id="UPA00561">
    <property type="reaction ID" value="UER00617"/>
</dbReference>
<dbReference type="PIRSF" id="PIRSF001495">
    <property type="entry name" value="Met_asp_mut_epsi"/>
    <property type="match status" value="1"/>
</dbReference>
<dbReference type="Gene3D" id="3.20.20.240">
    <property type="entry name" value="Methylmalonyl-CoA mutase"/>
    <property type="match status" value="1"/>
</dbReference>
<comment type="pathway">
    <text evidence="4">Amino-acid degradation; L-glutamate degradation via mesaconate pathway; acetate and pyruvate from L-glutamate: step 1/4.</text>
</comment>
<comment type="caution">
    <text evidence="5">The sequence shown here is derived from an EMBL/GenBank/DDBJ whole genome shotgun (WGS) entry which is preliminary data.</text>
</comment>
<proteinExistence type="inferred from homology"/>